<dbReference type="Proteomes" id="UP000619788">
    <property type="component" value="Unassembled WGS sequence"/>
</dbReference>
<proteinExistence type="predicted"/>
<dbReference type="RefSeq" id="WP_204064214.1">
    <property type="nucleotide sequence ID" value="NZ_BOOJ01000023.1"/>
</dbReference>
<evidence type="ECO:0000313" key="2">
    <source>
        <dbReference type="Proteomes" id="UP000619788"/>
    </source>
</evidence>
<dbReference type="EMBL" id="BOOJ01000023">
    <property type="protein sequence ID" value="GIH91967.1"/>
    <property type="molecule type" value="Genomic_DNA"/>
</dbReference>
<keyword evidence="2" id="KW-1185">Reference proteome</keyword>
<accession>A0A8J3WKV5</accession>
<name>A0A8J3WKV5_9ACTN</name>
<comment type="caution">
    <text evidence="1">The sequence shown here is derived from an EMBL/GenBank/DDBJ whole genome shotgun (WGS) entry which is preliminary data.</text>
</comment>
<sequence length="85" mass="9136">MSLNAGEVPAMELEMRILELDRIELEEAELYIPDDTRDALIALGWTPPGTAPADEALRAATSCVSCNDQPARSDSDFCPACTPAL</sequence>
<reference evidence="1 2" key="1">
    <citation type="submission" date="2021-01" db="EMBL/GenBank/DDBJ databases">
        <title>Whole genome shotgun sequence of Planobispora siamensis NBRC 107568.</title>
        <authorList>
            <person name="Komaki H."/>
            <person name="Tamura T."/>
        </authorList>
    </citation>
    <scope>NUCLEOTIDE SEQUENCE [LARGE SCALE GENOMIC DNA]</scope>
    <source>
        <strain evidence="1 2">NBRC 107568</strain>
    </source>
</reference>
<evidence type="ECO:0000313" key="1">
    <source>
        <dbReference type="EMBL" id="GIH91967.1"/>
    </source>
</evidence>
<dbReference type="AlphaFoldDB" id="A0A8J3WKV5"/>
<organism evidence="1 2">
    <name type="scientific">Planobispora siamensis</name>
    <dbReference type="NCBI Taxonomy" id="936338"/>
    <lineage>
        <taxon>Bacteria</taxon>
        <taxon>Bacillati</taxon>
        <taxon>Actinomycetota</taxon>
        <taxon>Actinomycetes</taxon>
        <taxon>Streptosporangiales</taxon>
        <taxon>Streptosporangiaceae</taxon>
        <taxon>Planobispora</taxon>
    </lineage>
</organism>
<protein>
    <submittedName>
        <fullName evidence="1">Uncharacterized protein</fullName>
    </submittedName>
</protein>
<gene>
    <name evidence="1" type="ORF">Psi01_25970</name>
</gene>